<organism evidence="1 2">
    <name type="scientific">Aquirufa rosea</name>
    <dbReference type="NCBI Taxonomy" id="2509241"/>
    <lineage>
        <taxon>Bacteria</taxon>
        <taxon>Pseudomonadati</taxon>
        <taxon>Bacteroidota</taxon>
        <taxon>Cytophagia</taxon>
        <taxon>Cytophagales</taxon>
        <taxon>Flectobacillaceae</taxon>
        <taxon>Aquirufa</taxon>
    </lineage>
</organism>
<dbReference type="SUPFAM" id="SSF50475">
    <property type="entry name" value="FMN-binding split barrel"/>
    <property type="match status" value="1"/>
</dbReference>
<dbReference type="Pfam" id="PF04299">
    <property type="entry name" value="FMN_bind_2"/>
    <property type="match status" value="1"/>
</dbReference>
<dbReference type="PANTHER" id="PTHR35802">
    <property type="entry name" value="PROTEASE SYNTHASE AND SPORULATION PROTEIN PAI 2"/>
    <property type="match status" value="1"/>
</dbReference>
<accession>A0A4Q1BZV5</accession>
<evidence type="ECO:0000313" key="2">
    <source>
        <dbReference type="Proteomes" id="UP000289455"/>
    </source>
</evidence>
<evidence type="ECO:0000313" key="1">
    <source>
        <dbReference type="EMBL" id="RXK49639.1"/>
    </source>
</evidence>
<keyword evidence="2" id="KW-1185">Reference proteome</keyword>
<dbReference type="OrthoDB" id="9794948at2"/>
<proteinExistence type="predicted"/>
<dbReference type="EMBL" id="SDHY01000003">
    <property type="protein sequence ID" value="RXK49639.1"/>
    <property type="molecule type" value="Genomic_DNA"/>
</dbReference>
<comment type="caution">
    <text evidence="1">The sequence shown here is derived from an EMBL/GenBank/DDBJ whole genome shotgun (WGS) entry which is preliminary data.</text>
</comment>
<protein>
    <submittedName>
        <fullName evidence="1">FMN-binding negative transcriptional regulator</fullName>
    </submittedName>
</protein>
<gene>
    <name evidence="1" type="ORF">ESB04_05545</name>
</gene>
<dbReference type="InterPro" id="IPR012349">
    <property type="entry name" value="Split_barrel_FMN-bd"/>
</dbReference>
<dbReference type="AlphaFoldDB" id="A0A4Q1BZV5"/>
<dbReference type="Gene3D" id="2.30.110.10">
    <property type="entry name" value="Electron Transport, Fmn-binding Protein, Chain A"/>
    <property type="match status" value="1"/>
</dbReference>
<dbReference type="InterPro" id="IPR007396">
    <property type="entry name" value="TR_PAI2-type"/>
</dbReference>
<dbReference type="Proteomes" id="UP000289455">
    <property type="component" value="Unassembled WGS sequence"/>
</dbReference>
<sequence>MYIPTINHLTDLSEILEFIQRFSFGTIITSVEGKPIATPLPFLASVQDNQIVLQAHFAKANEHWKYIVDQESLIIFQEPHAYISPSHYEKEQNVPTWNYISVHLYGKAIWAPSEEVSQRILEASIDFYESTYQKQWYGLSEDYKSRMLKGIVAFEFFVSEIQAKKKISQNRTEKEQVQIAEALSKSSSTQDQLIGEYMSKNFKKSK</sequence>
<dbReference type="PIRSF" id="PIRSF010372">
    <property type="entry name" value="PaiB"/>
    <property type="match status" value="1"/>
</dbReference>
<reference evidence="1 2" key="1">
    <citation type="submission" date="2019-01" db="EMBL/GenBank/DDBJ databases">
        <title>Cytophagaceae bacterium strain CAR-16.</title>
        <authorList>
            <person name="Chen W.-M."/>
        </authorList>
    </citation>
    <scope>NUCLEOTIDE SEQUENCE [LARGE SCALE GENOMIC DNA]</scope>
    <source>
        <strain evidence="1 2">CAR-16</strain>
    </source>
</reference>
<dbReference type="PANTHER" id="PTHR35802:SF1">
    <property type="entry name" value="PROTEASE SYNTHASE AND SPORULATION PROTEIN PAI 2"/>
    <property type="match status" value="1"/>
</dbReference>
<dbReference type="RefSeq" id="WP_129026736.1">
    <property type="nucleotide sequence ID" value="NZ_SDHY01000003.1"/>
</dbReference>
<name>A0A4Q1BZV5_9BACT</name>